<dbReference type="EMBL" id="CP011312">
    <property type="protein sequence ID" value="AKE41572.1"/>
    <property type="molecule type" value="Genomic_DNA"/>
</dbReference>
<evidence type="ECO:0000259" key="1">
    <source>
        <dbReference type="Pfam" id="PF13508"/>
    </source>
</evidence>
<protein>
    <submittedName>
        <fullName evidence="3">Acetyltransferase</fullName>
    </submittedName>
</protein>
<evidence type="ECO:0000313" key="5">
    <source>
        <dbReference type="Proteomes" id="UP000271380"/>
    </source>
</evidence>
<dbReference type="STRING" id="35755.UL82_07040"/>
<dbReference type="Gene3D" id="3.40.630.30">
    <property type="match status" value="1"/>
</dbReference>
<evidence type="ECO:0000313" key="4">
    <source>
        <dbReference type="Proteomes" id="UP000033457"/>
    </source>
</evidence>
<organism evidence="2 4">
    <name type="scientific">Corynebacterium kutscheri</name>
    <dbReference type="NCBI Taxonomy" id="35755"/>
    <lineage>
        <taxon>Bacteria</taxon>
        <taxon>Bacillati</taxon>
        <taxon>Actinomycetota</taxon>
        <taxon>Actinomycetes</taxon>
        <taxon>Mycobacteriales</taxon>
        <taxon>Corynebacteriaceae</taxon>
        <taxon>Corynebacterium</taxon>
    </lineage>
</organism>
<dbReference type="InterPro" id="IPR000182">
    <property type="entry name" value="GNAT_dom"/>
</dbReference>
<gene>
    <name evidence="3" type="ORF">NCTC949_01976</name>
    <name evidence="2" type="ORF">UL82_07040</name>
</gene>
<reference evidence="2 4" key="1">
    <citation type="journal article" date="2015" name="Genome Announc.">
        <title>Complete Genome Sequence of Corynebacterium kutscheri DSM 20755, a Corynebacterial Type Strain with Remarkably Low G+C Content of Chromosomal DNA.</title>
        <authorList>
            <person name="Ruckert C."/>
            <person name="Albersmeier A."/>
            <person name="Winkler A."/>
            <person name="Tauch A."/>
        </authorList>
    </citation>
    <scope>NUCLEOTIDE SEQUENCE [LARGE SCALE GENOMIC DNA]</scope>
    <source>
        <strain evidence="2 4">DSM 20755</strain>
    </source>
</reference>
<dbReference type="GO" id="GO:0016747">
    <property type="term" value="F:acyltransferase activity, transferring groups other than amino-acyl groups"/>
    <property type="evidence" value="ECO:0007669"/>
    <property type="project" value="InterPro"/>
</dbReference>
<keyword evidence="4" id="KW-1185">Reference proteome</keyword>
<dbReference type="KEGG" id="cku:UL82_07040"/>
<feature type="domain" description="N-acetyltransferase" evidence="1">
    <location>
        <begin position="111"/>
        <end position="166"/>
    </location>
</feature>
<name>A0A0F6R081_9CORY</name>
<dbReference type="EMBL" id="LR134377">
    <property type="protein sequence ID" value="VEH08851.1"/>
    <property type="molecule type" value="Genomic_DNA"/>
</dbReference>
<accession>A0A0F6R081</accession>
<dbReference type="AlphaFoldDB" id="A0A0F6R081"/>
<dbReference type="HOGENOM" id="CLU_091690_0_0_11"/>
<dbReference type="Proteomes" id="UP000271380">
    <property type="component" value="Chromosome"/>
</dbReference>
<evidence type="ECO:0000313" key="3">
    <source>
        <dbReference type="EMBL" id="VEH08851.1"/>
    </source>
</evidence>
<proteinExistence type="predicted"/>
<dbReference type="Proteomes" id="UP000033457">
    <property type="component" value="Chromosome"/>
</dbReference>
<evidence type="ECO:0000313" key="2">
    <source>
        <dbReference type="EMBL" id="AKE41572.1"/>
    </source>
</evidence>
<sequence length="191" mass="22133">MEYLDTVTLKILRLTPAEFSHLVPQFVDIYLAAMHYEPTIRLSRIGIWRRAVTEKDFISVCAHNDQHILGIAYGFRGHRDHWWNQQIRRGLRENHLPGGKQKSLCDDYFELVEIHVIPAAQGNGIGEALLVELFSHITSPYVLLSTPEVPEEDNNAFRLYRRNGFVDVLRNFHFQGDHRPFAILGKDLTSR</sequence>
<dbReference type="InterPro" id="IPR016181">
    <property type="entry name" value="Acyl_CoA_acyltransferase"/>
</dbReference>
<dbReference type="Pfam" id="PF13508">
    <property type="entry name" value="Acetyltransf_7"/>
    <property type="match status" value="1"/>
</dbReference>
<dbReference type="SUPFAM" id="SSF55729">
    <property type="entry name" value="Acyl-CoA N-acyltransferases (Nat)"/>
    <property type="match status" value="1"/>
</dbReference>
<reference evidence="3 5" key="2">
    <citation type="submission" date="2018-12" db="EMBL/GenBank/DDBJ databases">
        <authorList>
            <consortium name="Pathogen Informatics"/>
        </authorList>
    </citation>
    <scope>NUCLEOTIDE SEQUENCE [LARGE SCALE GENOMIC DNA]</scope>
    <source>
        <strain evidence="3 5">NCTC949</strain>
    </source>
</reference>